<dbReference type="PANTHER" id="PTHR36303">
    <property type="entry name" value="2',3'-CYCLIC-NUCLEOTIDE 2'-PHOSPHODIESTERASE"/>
    <property type="match status" value="1"/>
</dbReference>
<feature type="binding site" evidence="2">
    <location>
        <position position="37"/>
    </location>
    <ligand>
        <name>Fe cation</name>
        <dbReference type="ChEBI" id="CHEBI:24875"/>
        <label>2</label>
    </ligand>
</feature>
<dbReference type="InterPro" id="IPR029052">
    <property type="entry name" value="Metallo-depent_PP-like"/>
</dbReference>
<feature type="active site" description="Proton donor" evidence="1">
    <location>
        <position position="66"/>
    </location>
</feature>
<name>A0A399E9W0_9DEIN</name>
<dbReference type="SUPFAM" id="SSF56300">
    <property type="entry name" value="Metallo-dependent phosphatases"/>
    <property type="match status" value="1"/>
</dbReference>
<feature type="binding site" evidence="2">
    <location>
        <position position="38"/>
    </location>
    <ligand>
        <name>Fe cation</name>
        <dbReference type="ChEBI" id="CHEBI:24875"/>
        <label>1</label>
    </ligand>
</feature>
<evidence type="ECO:0000256" key="2">
    <source>
        <dbReference type="PIRSR" id="PIRSR004789-51"/>
    </source>
</evidence>
<dbReference type="RefSeq" id="WP_027888276.1">
    <property type="nucleotide sequence ID" value="NZ_JBHSXZ010000028.1"/>
</dbReference>
<dbReference type="PIRSF" id="PIRSF004789">
    <property type="entry name" value="DR1281"/>
    <property type="match status" value="1"/>
</dbReference>
<accession>A0A399E9W0</accession>
<feature type="binding site" evidence="2">
    <location>
        <position position="65"/>
    </location>
    <ligand>
        <name>Fe cation</name>
        <dbReference type="ChEBI" id="CHEBI:24875"/>
        <label>2</label>
    </ligand>
</feature>
<keyword evidence="2" id="KW-0479">Metal-binding</keyword>
<comment type="caution">
    <text evidence="3">The sequence shown here is derived from an EMBL/GenBank/DDBJ whole genome shotgun (WGS) entry which is preliminary data.</text>
</comment>
<dbReference type="InterPro" id="IPR005235">
    <property type="entry name" value="YmdB-like"/>
</dbReference>
<evidence type="ECO:0000313" key="3">
    <source>
        <dbReference type="EMBL" id="RIH79061.1"/>
    </source>
</evidence>
<dbReference type="Proteomes" id="UP000266089">
    <property type="component" value="Unassembled WGS sequence"/>
</dbReference>
<organism evidence="3 4">
    <name type="scientific">Meiothermus taiwanensis</name>
    <dbReference type="NCBI Taxonomy" id="172827"/>
    <lineage>
        <taxon>Bacteria</taxon>
        <taxon>Thermotogati</taxon>
        <taxon>Deinococcota</taxon>
        <taxon>Deinococci</taxon>
        <taxon>Thermales</taxon>
        <taxon>Thermaceae</taxon>
        <taxon>Meiothermus</taxon>
    </lineage>
</organism>
<dbReference type="Gene3D" id="3.60.21.10">
    <property type="match status" value="1"/>
</dbReference>
<gene>
    <name evidence="3" type="ORF">Mcate_00579</name>
</gene>
<proteinExistence type="predicted"/>
<feature type="binding site" evidence="2">
    <location>
        <position position="173"/>
    </location>
    <ligand>
        <name>Fe cation</name>
        <dbReference type="ChEBI" id="CHEBI:24875"/>
        <label>1</label>
    </ligand>
</feature>
<feature type="binding site" evidence="2">
    <location>
        <position position="171"/>
    </location>
    <ligand>
        <name>Fe cation</name>
        <dbReference type="ChEBI" id="CHEBI:24875"/>
        <label>2</label>
    </ligand>
</feature>
<feature type="binding site" evidence="2">
    <location>
        <position position="37"/>
    </location>
    <ligand>
        <name>Fe cation</name>
        <dbReference type="ChEBI" id="CHEBI:24875"/>
        <label>1</label>
    </ligand>
</feature>
<evidence type="ECO:0000256" key="1">
    <source>
        <dbReference type="PIRSR" id="PIRSR004789-50"/>
    </source>
</evidence>
<dbReference type="Pfam" id="PF13277">
    <property type="entry name" value="YmdB"/>
    <property type="match status" value="1"/>
</dbReference>
<dbReference type="GO" id="GO:0004113">
    <property type="term" value="F:2',3'-cyclic-nucleotide 3'-phosphodiesterase activity"/>
    <property type="evidence" value="ECO:0007669"/>
    <property type="project" value="TreeGrafter"/>
</dbReference>
<dbReference type="OrthoDB" id="9801109at2"/>
<feature type="binding site" evidence="2">
    <location>
        <position position="8"/>
    </location>
    <ligand>
        <name>Fe cation</name>
        <dbReference type="ChEBI" id="CHEBI:24875"/>
        <label>1</label>
    </ligand>
</feature>
<feature type="binding site" evidence="2">
    <location>
        <position position="146"/>
    </location>
    <ligand>
        <name>Fe cation</name>
        <dbReference type="ChEBI" id="CHEBI:24875"/>
        <label>2</label>
    </ligand>
</feature>
<dbReference type="AlphaFoldDB" id="A0A399E9W0"/>
<reference evidence="3 4" key="1">
    <citation type="submission" date="2018-08" db="EMBL/GenBank/DDBJ databases">
        <title>Meiothermus cateniformans JCM 15151 genome sequencing project.</title>
        <authorList>
            <person name="Da Costa M.S."/>
            <person name="Albuquerque L."/>
            <person name="Raposo P."/>
            <person name="Froufe H.J.C."/>
            <person name="Barroso C.S."/>
            <person name="Egas C."/>
        </authorList>
    </citation>
    <scope>NUCLEOTIDE SEQUENCE [LARGE SCALE GENOMIC DNA]</scope>
    <source>
        <strain evidence="3 4">JCM 15151</strain>
    </source>
</reference>
<protein>
    <submittedName>
        <fullName evidence="3">Metallophosphoesterase</fullName>
    </submittedName>
</protein>
<dbReference type="EMBL" id="QWKX01000009">
    <property type="protein sequence ID" value="RIH79061.1"/>
    <property type="molecule type" value="Genomic_DNA"/>
</dbReference>
<dbReference type="PANTHER" id="PTHR36303:SF1">
    <property type="entry name" value="2',3'-CYCLIC-NUCLEOTIDE 2'-PHOSPHODIESTERASE"/>
    <property type="match status" value="1"/>
</dbReference>
<dbReference type="GO" id="GO:0046872">
    <property type="term" value="F:metal ion binding"/>
    <property type="evidence" value="ECO:0007669"/>
    <property type="project" value="UniProtKB-KW"/>
</dbReference>
<evidence type="ECO:0000313" key="4">
    <source>
        <dbReference type="Proteomes" id="UP000266089"/>
    </source>
</evidence>
<sequence>MRVLFVGDVYGDPGLRAVAMHLPDLRPHYDLVIVNGENAHHGKGLSRPAYRKLREAGADLITLGNHAWDHKDIYELIETEPIIRALNYPPGTPGKGHWVLEAKGEKLLVMQVMGQVNMGLNLYDPFRTAEAVLAEVEHDYALLEVHAEATSEKYALGHYLGGKISALLGTHTHVQTADAGFLANGTAIQADVGMTGPIHSIIGGEIASFLGRFITQRPTPFKAASGRAMFCATELVLEGGRCVAIRPMRWDEPV</sequence>